<dbReference type="InterPro" id="IPR036873">
    <property type="entry name" value="Rhodanese-like_dom_sf"/>
</dbReference>
<evidence type="ECO:0000313" key="1">
    <source>
        <dbReference type="EMBL" id="KAF9503121.1"/>
    </source>
</evidence>
<reference evidence="1" key="1">
    <citation type="journal article" date="2020" name="Nat. Commun.">
        <title>Large-scale genome sequencing of mycorrhizal fungi provides insights into the early evolution of symbiotic traits.</title>
        <authorList>
            <person name="Miyauchi S."/>
            <person name="Kiss E."/>
            <person name="Kuo A."/>
            <person name="Drula E."/>
            <person name="Kohler A."/>
            <person name="Sanchez-Garcia M."/>
            <person name="Morin E."/>
            <person name="Andreopoulos B."/>
            <person name="Barry K.W."/>
            <person name="Bonito G."/>
            <person name="Buee M."/>
            <person name="Carver A."/>
            <person name="Chen C."/>
            <person name="Cichocki N."/>
            <person name="Clum A."/>
            <person name="Culley D."/>
            <person name="Crous P.W."/>
            <person name="Fauchery L."/>
            <person name="Girlanda M."/>
            <person name="Hayes R.D."/>
            <person name="Keri Z."/>
            <person name="LaButti K."/>
            <person name="Lipzen A."/>
            <person name="Lombard V."/>
            <person name="Magnuson J."/>
            <person name="Maillard F."/>
            <person name="Murat C."/>
            <person name="Nolan M."/>
            <person name="Ohm R.A."/>
            <person name="Pangilinan J."/>
            <person name="Pereira M.F."/>
            <person name="Perotto S."/>
            <person name="Peter M."/>
            <person name="Pfister S."/>
            <person name="Riley R."/>
            <person name="Sitrit Y."/>
            <person name="Stielow J.B."/>
            <person name="Szollosi G."/>
            <person name="Zifcakova L."/>
            <person name="Stursova M."/>
            <person name="Spatafora J.W."/>
            <person name="Tedersoo L."/>
            <person name="Vaario L.M."/>
            <person name="Yamada A."/>
            <person name="Yan M."/>
            <person name="Wang P."/>
            <person name="Xu J."/>
            <person name="Bruns T."/>
            <person name="Baldrian P."/>
            <person name="Vilgalys R."/>
            <person name="Dunand C."/>
            <person name="Henrissat B."/>
            <person name="Grigoriev I.V."/>
            <person name="Hibbett D."/>
            <person name="Nagy L.G."/>
            <person name="Martin F.M."/>
        </authorList>
    </citation>
    <scope>NUCLEOTIDE SEQUENCE</scope>
    <source>
        <strain evidence="1">UP504</strain>
    </source>
</reference>
<organism evidence="1 2">
    <name type="scientific">Hydnum rufescens UP504</name>
    <dbReference type="NCBI Taxonomy" id="1448309"/>
    <lineage>
        <taxon>Eukaryota</taxon>
        <taxon>Fungi</taxon>
        <taxon>Dikarya</taxon>
        <taxon>Basidiomycota</taxon>
        <taxon>Agaricomycotina</taxon>
        <taxon>Agaricomycetes</taxon>
        <taxon>Cantharellales</taxon>
        <taxon>Hydnaceae</taxon>
        <taxon>Hydnum</taxon>
    </lineage>
</organism>
<dbReference type="OrthoDB" id="26523at2759"/>
<sequence length="55" mass="6311">MASRSGDDMRKTILIFHEFRVTATPALSKHIYPKIHYPEVYVLEGGYFSVLQLSP</sequence>
<comment type="caution">
    <text evidence="1">The sequence shown here is derived from an EMBL/GenBank/DDBJ whole genome shotgun (WGS) entry which is preliminary data.</text>
</comment>
<name>A0A9P6DEN1_9AGAM</name>
<accession>A0A9P6DEN1</accession>
<proteinExistence type="predicted"/>
<dbReference type="EMBL" id="MU129439">
    <property type="protein sequence ID" value="KAF9503121.1"/>
    <property type="molecule type" value="Genomic_DNA"/>
</dbReference>
<protein>
    <submittedName>
        <fullName evidence="1">Uncharacterized protein</fullName>
    </submittedName>
</protein>
<dbReference type="Gene3D" id="3.40.250.10">
    <property type="entry name" value="Rhodanese-like domain"/>
    <property type="match status" value="1"/>
</dbReference>
<evidence type="ECO:0000313" key="2">
    <source>
        <dbReference type="Proteomes" id="UP000886523"/>
    </source>
</evidence>
<gene>
    <name evidence="1" type="ORF">BS47DRAFT_1453497</name>
</gene>
<dbReference type="AlphaFoldDB" id="A0A9P6DEN1"/>
<keyword evidence="2" id="KW-1185">Reference proteome</keyword>
<dbReference type="Proteomes" id="UP000886523">
    <property type="component" value="Unassembled WGS sequence"/>
</dbReference>